<evidence type="ECO:0000256" key="6">
    <source>
        <dbReference type="PROSITE-ProRule" id="PRU00339"/>
    </source>
</evidence>
<accession>A0A511KFZ3</accession>
<dbReference type="GO" id="GO:0006335">
    <property type="term" value="P:DNA replication-dependent chromatin assembly"/>
    <property type="evidence" value="ECO:0007669"/>
    <property type="project" value="TreeGrafter"/>
</dbReference>
<dbReference type="Proteomes" id="UP000321518">
    <property type="component" value="Unassembled WGS sequence"/>
</dbReference>
<sequence length="446" mass="46879">MPDPTRPAAAVDSQPTPDPAAVDDHLARGIRALALRKYNDACDALAQALDASTSRHGDLAPENVESLVLYGKALLGSAIAQSAVLGGAAPGTGGEGANRDAPAGAAGPSTATAASSSTAAASAGPSNPNFHFGGDAEDAEDEERGDGDADEGEDGEGDGEGDDGAAGGDREDDLESAFQMLDLARTILSNEIDAVEKELEEDAGERKEELEEKRRKRKEKLAEVHRLLGDVATESEQFDNAVEEYTSALSILSHLLPPYDRALSELHMLTALALEFVPNATSRAVAHAEKAKSVLVAKLDELERVPDDEREDKTRREIEDIKGLMGDVDMKIEDLRTVPTAPTPTATDSALEALLRQSSSAMAQAAASGSVNDLTGLVKKKKKAVPTPGIVEEHVEGEGRGKGGEEENVLVDKLAQGEEAAGKRKAEEVVQDEQEKKKVKVDGEGQ</sequence>
<name>A0A511KFZ3_RHOTO</name>
<gene>
    <name evidence="9" type="ORF">Rt10032_c06g2863</name>
</gene>
<evidence type="ECO:0000259" key="8">
    <source>
        <dbReference type="Pfam" id="PF10516"/>
    </source>
</evidence>
<dbReference type="AlphaFoldDB" id="A0A511KFZ3"/>
<feature type="region of interest" description="Disordered" evidence="7">
    <location>
        <begin position="199"/>
        <end position="218"/>
    </location>
</feature>
<dbReference type="OrthoDB" id="5587616at2759"/>
<evidence type="ECO:0000256" key="7">
    <source>
        <dbReference type="SAM" id="MobiDB-lite"/>
    </source>
</evidence>
<proteinExistence type="inferred from homology"/>
<evidence type="ECO:0000256" key="3">
    <source>
        <dbReference type="ARBA" id="ARBA00022737"/>
    </source>
</evidence>
<feature type="region of interest" description="Disordered" evidence="7">
    <location>
        <begin position="1"/>
        <end position="22"/>
    </location>
</feature>
<dbReference type="InterPro" id="IPR019734">
    <property type="entry name" value="TPR_rpt"/>
</dbReference>
<feature type="compositionally biased region" description="Basic and acidic residues" evidence="7">
    <location>
        <begin position="391"/>
        <end position="405"/>
    </location>
</feature>
<feature type="region of interest" description="Disordered" evidence="7">
    <location>
        <begin position="389"/>
        <end position="446"/>
    </location>
</feature>
<reference evidence="9 10" key="1">
    <citation type="submission" date="2019-07" db="EMBL/GenBank/DDBJ databases">
        <title>Rhodotorula toruloides NBRC10032 genome sequencing.</title>
        <authorList>
            <person name="Shida Y."/>
            <person name="Takaku H."/>
            <person name="Ogasawara W."/>
            <person name="Mori K."/>
        </authorList>
    </citation>
    <scope>NUCLEOTIDE SEQUENCE [LARGE SCALE GENOMIC DNA]</scope>
    <source>
        <strain evidence="9 10">NBRC10032</strain>
    </source>
</reference>
<dbReference type="GO" id="GO:0034080">
    <property type="term" value="P:CENP-A containing chromatin assembly"/>
    <property type="evidence" value="ECO:0007669"/>
    <property type="project" value="TreeGrafter"/>
</dbReference>
<evidence type="ECO:0000256" key="1">
    <source>
        <dbReference type="ARBA" id="ARBA00004123"/>
    </source>
</evidence>
<comment type="subcellular location">
    <subcellularLocation>
        <location evidence="1">Nucleus</location>
    </subcellularLocation>
</comment>
<feature type="domain" description="Tetratricopeptide SHNi-TPR" evidence="8">
    <location>
        <begin position="222"/>
        <end position="258"/>
    </location>
</feature>
<evidence type="ECO:0000256" key="5">
    <source>
        <dbReference type="ARBA" id="ARBA00023242"/>
    </source>
</evidence>
<evidence type="ECO:0000256" key="4">
    <source>
        <dbReference type="ARBA" id="ARBA00022803"/>
    </source>
</evidence>
<feature type="compositionally biased region" description="Acidic residues" evidence="7">
    <location>
        <begin position="135"/>
        <end position="163"/>
    </location>
</feature>
<evidence type="ECO:0000256" key="2">
    <source>
        <dbReference type="ARBA" id="ARBA00008402"/>
    </source>
</evidence>
<feature type="compositionally biased region" description="Basic and acidic residues" evidence="7">
    <location>
        <begin position="204"/>
        <end position="213"/>
    </location>
</feature>
<dbReference type="InterPro" id="IPR019544">
    <property type="entry name" value="Tetratricopeptide_SHNi-TPR_dom"/>
</dbReference>
<feature type="compositionally biased region" description="Low complexity" evidence="7">
    <location>
        <begin position="101"/>
        <end position="126"/>
    </location>
</feature>
<dbReference type="PANTHER" id="PTHR15081:SF1">
    <property type="entry name" value="NUCLEAR AUTOANTIGENIC SPERM PROTEIN"/>
    <property type="match status" value="1"/>
</dbReference>
<feature type="region of interest" description="Disordered" evidence="7">
    <location>
        <begin position="91"/>
        <end position="171"/>
    </location>
</feature>
<keyword evidence="5" id="KW-0539">Nucleus</keyword>
<dbReference type="PROSITE" id="PS50005">
    <property type="entry name" value="TPR"/>
    <property type="match status" value="1"/>
</dbReference>
<dbReference type="InterPro" id="IPR011990">
    <property type="entry name" value="TPR-like_helical_dom_sf"/>
</dbReference>
<dbReference type="Gene3D" id="1.25.40.10">
    <property type="entry name" value="Tetratricopeptide repeat domain"/>
    <property type="match status" value="1"/>
</dbReference>
<dbReference type="InterPro" id="IPR051730">
    <property type="entry name" value="NASP-like"/>
</dbReference>
<comment type="similarity">
    <text evidence="2">Belongs to the NASP family.</text>
</comment>
<protein>
    <submittedName>
        <fullName evidence="9">Histone-binding protein</fullName>
    </submittedName>
</protein>
<dbReference type="GO" id="GO:0042393">
    <property type="term" value="F:histone binding"/>
    <property type="evidence" value="ECO:0007669"/>
    <property type="project" value="TreeGrafter"/>
</dbReference>
<dbReference type="Pfam" id="PF10516">
    <property type="entry name" value="SHNi-TPR"/>
    <property type="match status" value="1"/>
</dbReference>
<keyword evidence="4 6" id="KW-0802">TPR repeat</keyword>
<feature type="repeat" description="TPR" evidence="6">
    <location>
        <begin position="222"/>
        <end position="255"/>
    </location>
</feature>
<comment type="caution">
    <text evidence="9">The sequence shown here is derived from an EMBL/GenBank/DDBJ whole genome shotgun (WGS) entry which is preliminary data.</text>
</comment>
<dbReference type="PANTHER" id="PTHR15081">
    <property type="entry name" value="NUCLEAR AUTOANTIGENIC SPERM PROTEIN NASP -RELATED"/>
    <property type="match status" value="1"/>
</dbReference>
<dbReference type="EMBL" id="BJWK01000006">
    <property type="protein sequence ID" value="GEM08846.1"/>
    <property type="molecule type" value="Genomic_DNA"/>
</dbReference>
<dbReference type="SUPFAM" id="SSF48452">
    <property type="entry name" value="TPR-like"/>
    <property type="match status" value="1"/>
</dbReference>
<organism evidence="9 10">
    <name type="scientific">Rhodotorula toruloides</name>
    <name type="common">Yeast</name>
    <name type="synonym">Rhodosporidium toruloides</name>
    <dbReference type="NCBI Taxonomy" id="5286"/>
    <lineage>
        <taxon>Eukaryota</taxon>
        <taxon>Fungi</taxon>
        <taxon>Dikarya</taxon>
        <taxon>Basidiomycota</taxon>
        <taxon>Pucciniomycotina</taxon>
        <taxon>Microbotryomycetes</taxon>
        <taxon>Sporidiobolales</taxon>
        <taxon>Sporidiobolaceae</taxon>
        <taxon>Rhodotorula</taxon>
    </lineage>
</organism>
<evidence type="ECO:0000313" key="10">
    <source>
        <dbReference type="Proteomes" id="UP000321518"/>
    </source>
</evidence>
<keyword evidence="3" id="KW-0677">Repeat</keyword>
<dbReference type="GO" id="GO:0005654">
    <property type="term" value="C:nucleoplasm"/>
    <property type="evidence" value="ECO:0007669"/>
    <property type="project" value="TreeGrafter"/>
</dbReference>
<evidence type="ECO:0000313" key="9">
    <source>
        <dbReference type="EMBL" id="GEM08846.1"/>
    </source>
</evidence>
<feature type="compositionally biased region" description="Basic and acidic residues" evidence="7">
    <location>
        <begin position="420"/>
        <end position="446"/>
    </location>
</feature>